<dbReference type="AlphaFoldDB" id="A0A811QGX3"/>
<dbReference type="SUPFAM" id="SSF52058">
    <property type="entry name" value="L domain-like"/>
    <property type="match status" value="1"/>
</dbReference>
<keyword evidence="6" id="KW-0175">Coiled coil</keyword>
<accession>A0A811QGX3</accession>
<dbReference type="InterPro" id="IPR058922">
    <property type="entry name" value="WHD_DRP"/>
</dbReference>
<evidence type="ECO:0000256" key="1">
    <source>
        <dbReference type="ARBA" id="ARBA00008894"/>
    </source>
</evidence>
<dbReference type="GO" id="GO:0002758">
    <property type="term" value="P:innate immune response-activating signaling pathway"/>
    <property type="evidence" value="ECO:0007669"/>
    <property type="project" value="UniProtKB-ARBA"/>
</dbReference>
<dbReference type="InterPro" id="IPR041118">
    <property type="entry name" value="Rx_N"/>
</dbReference>
<feature type="domain" description="NB-ARC" evidence="7">
    <location>
        <begin position="119"/>
        <end position="169"/>
    </location>
</feature>
<keyword evidence="2" id="KW-0433">Leucine-rich repeat</keyword>
<dbReference type="PANTHER" id="PTHR23155:SF1116">
    <property type="entry name" value="OS12G0273300 PROTEIN"/>
    <property type="match status" value="1"/>
</dbReference>
<evidence type="ECO:0000259" key="10">
    <source>
        <dbReference type="Pfam" id="PF23598"/>
    </source>
</evidence>
<dbReference type="InterPro" id="IPR036388">
    <property type="entry name" value="WH-like_DNA-bd_sf"/>
</dbReference>
<dbReference type="GO" id="GO:0009626">
    <property type="term" value="P:plant-type hypersensitive response"/>
    <property type="evidence" value="ECO:0007669"/>
    <property type="project" value="UniProtKB-ARBA"/>
</dbReference>
<keyword evidence="4" id="KW-0547">Nucleotide-binding</keyword>
<dbReference type="Gene3D" id="1.10.10.10">
    <property type="entry name" value="Winged helix-like DNA-binding domain superfamily/Winged helix DNA-binding domain"/>
    <property type="match status" value="1"/>
</dbReference>
<proteinExistence type="inferred from homology"/>
<dbReference type="GO" id="GO:0043531">
    <property type="term" value="F:ADP binding"/>
    <property type="evidence" value="ECO:0007669"/>
    <property type="project" value="InterPro"/>
</dbReference>
<dbReference type="Pfam" id="PF00931">
    <property type="entry name" value="NB-ARC"/>
    <property type="match status" value="1"/>
</dbReference>
<dbReference type="InterPro" id="IPR044974">
    <property type="entry name" value="Disease_R_plants"/>
</dbReference>
<dbReference type="Pfam" id="PF23598">
    <property type="entry name" value="LRR_14"/>
    <property type="match status" value="1"/>
</dbReference>
<keyword evidence="12" id="KW-1185">Reference proteome</keyword>
<dbReference type="InterPro" id="IPR042197">
    <property type="entry name" value="Apaf_helical"/>
</dbReference>
<organism evidence="11 12">
    <name type="scientific">Miscanthus lutarioriparius</name>
    <dbReference type="NCBI Taxonomy" id="422564"/>
    <lineage>
        <taxon>Eukaryota</taxon>
        <taxon>Viridiplantae</taxon>
        <taxon>Streptophyta</taxon>
        <taxon>Embryophyta</taxon>
        <taxon>Tracheophyta</taxon>
        <taxon>Spermatophyta</taxon>
        <taxon>Magnoliopsida</taxon>
        <taxon>Liliopsida</taxon>
        <taxon>Poales</taxon>
        <taxon>Poaceae</taxon>
        <taxon>PACMAD clade</taxon>
        <taxon>Panicoideae</taxon>
        <taxon>Andropogonodae</taxon>
        <taxon>Andropogoneae</taxon>
        <taxon>Saccharinae</taxon>
        <taxon>Miscanthus</taxon>
    </lineage>
</organism>
<feature type="domain" description="Disease resistance R13L4/SHOC-2-like LRR" evidence="10">
    <location>
        <begin position="487"/>
        <end position="643"/>
    </location>
</feature>
<evidence type="ECO:0008006" key="13">
    <source>
        <dbReference type="Google" id="ProtNLM"/>
    </source>
</evidence>
<reference evidence="11" key="1">
    <citation type="submission" date="2020-10" db="EMBL/GenBank/DDBJ databases">
        <authorList>
            <person name="Han B."/>
            <person name="Lu T."/>
            <person name="Zhao Q."/>
            <person name="Huang X."/>
            <person name="Zhao Y."/>
        </authorList>
    </citation>
    <scope>NUCLEOTIDE SEQUENCE</scope>
</reference>
<dbReference type="OrthoDB" id="6161812at2759"/>
<dbReference type="PANTHER" id="PTHR23155">
    <property type="entry name" value="DISEASE RESISTANCE PROTEIN RP"/>
    <property type="match status" value="1"/>
</dbReference>
<evidence type="ECO:0000256" key="2">
    <source>
        <dbReference type="ARBA" id="ARBA00022614"/>
    </source>
</evidence>
<evidence type="ECO:0000313" key="11">
    <source>
        <dbReference type="EMBL" id="CAD6256029.1"/>
    </source>
</evidence>
<dbReference type="Gene3D" id="1.10.8.430">
    <property type="entry name" value="Helical domain of apoptotic protease-activating factors"/>
    <property type="match status" value="1"/>
</dbReference>
<feature type="domain" description="Disease resistance N-terminal" evidence="8">
    <location>
        <begin position="2"/>
        <end position="64"/>
    </location>
</feature>
<dbReference type="InterPro" id="IPR002182">
    <property type="entry name" value="NB-ARC"/>
</dbReference>
<evidence type="ECO:0000259" key="7">
    <source>
        <dbReference type="Pfam" id="PF00931"/>
    </source>
</evidence>
<dbReference type="FunFam" id="1.10.10.10:FF:000322">
    <property type="entry name" value="Probable disease resistance protein At1g63360"/>
    <property type="match status" value="1"/>
</dbReference>
<keyword evidence="3" id="KW-0677">Repeat</keyword>
<dbReference type="SUPFAM" id="SSF52540">
    <property type="entry name" value="P-loop containing nucleoside triphosphate hydrolases"/>
    <property type="match status" value="1"/>
</dbReference>
<dbReference type="InterPro" id="IPR027417">
    <property type="entry name" value="P-loop_NTPase"/>
</dbReference>
<protein>
    <recommendedName>
        <fullName evidence="13">NB-ARC domain-containing protein</fullName>
    </recommendedName>
</protein>
<dbReference type="InterPro" id="IPR055414">
    <property type="entry name" value="LRR_R13L4/SHOC2-like"/>
</dbReference>
<evidence type="ECO:0000313" key="12">
    <source>
        <dbReference type="Proteomes" id="UP000604825"/>
    </source>
</evidence>
<comment type="caution">
    <text evidence="11">The sequence shown here is derived from an EMBL/GenBank/DDBJ whole genome shotgun (WGS) entry which is preliminary data.</text>
</comment>
<dbReference type="Pfam" id="PF18052">
    <property type="entry name" value="Rx_N"/>
    <property type="match status" value="1"/>
</dbReference>
<evidence type="ECO:0000256" key="3">
    <source>
        <dbReference type="ARBA" id="ARBA00022737"/>
    </source>
</evidence>
<dbReference type="EMBL" id="CAJGYO010000010">
    <property type="protein sequence ID" value="CAD6256029.1"/>
    <property type="molecule type" value="Genomic_DNA"/>
</dbReference>
<feature type="domain" description="Disease resistance protein winged helix" evidence="9">
    <location>
        <begin position="327"/>
        <end position="396"/>
    </location>
</feature>
<sequence length="645" mass="72408">MGVKGKIQFLQAELWSMKGALEKVSNTPVNQLDIQDKIWANDLSELSYDIEDSTDTFMAKVHHGIATEIEDIKSHVVEVHKRRRRYEVSHGVDKDATTTVDTRLFSQYAEIKELVGIDETIDELVKILMGDNGVRLQQGKIVSIVGFGGLGKTTLANAVYEKIGALFDCISLSLMIYGISQSGKQLNVLCLIMMSDTQLSQLHACNSDGAQKAGGAYMLKPLSENNSRKLPYGRIFANENNGATEKCLDEVSDRILKKCAGVPLAIITVASLLACIARNKMNWYELYNAIGTGLENSLDVENMRNILSFSYYNMPSYMRTCLLYLSVFPEDYRIRKDRLIWMWITEGFIQCDIRGSLFELGESYFNELINRSMTQPIYDVDGMVYACHVHDMVLDLLRSLSSEENFITILNGLDHKSLPSTIRRLSLHNGKGDELAIDNSNMGILEELGQLTELRVLKIVLIEWDDKLVGCLNKLQKIQDLSIWAYAWMSPPSSLLPDLSSLSILVREVRQADLDILRRLSALRYLNLEVDHENLGIILGGLVICTGSFSCLVQCRFWNFLVPVAFQEGSMPRLQTLKFQFSVRGLRSIASGNGGLDLGLGNLPSFQHLNVHLDSQGASNEEVEELEAALWHAIDIHPNHPQLYI</sequence>
<dbReference type="Pfam" id="PF23559">
    <property type="entry name" value="WHD_DRP"/>
    <property type="match status" value="1"/>
</dbReference>
<evidence type="ECO:0000256" key="4">
    <source>
        <dbReference type="ARBA" id="ARBA00022741"/>
    </source>
</evidence>
<dbReference type="Gene3D" id="1.20.5.4130">
    <property type="match status" value="1"/>
</dbReference>
<dbReference type="Gene3D" id="3.40.50.300">
    <property type="entry name" value="P-loop containing nucleotide triphosphate hydrolases"/>
    <property type="match status" value="1"/>
</dbReference>
<name>A0A811QGX3_9POAL</name>
<dbReference type="GO" id="GO:0042742">
    <property type="term" value="P:defense response to bacterium"/>
    <property type="evidence" value="ECO:0007669"/>
    <property type="project" value="UniProtKB-ARBA"/>
</dbReference>
<dbReference type="Proteomes" id="UP000604825">
    <property type="component" value="Unassembled WGS sequence"/>
</dbReference>
<evidence type="ECO:0000256" key="6">
    <source>
        <dbReference type="ARBA" id="ARBA00023054"/>
    </source>
</evidence>
<evidence type="ECO:0000256" key="5">
    <source>
        <dbReference type="ARBA" id="ARBA00022821"/>
    </source>
</evidence>
<evidence type="ECO:0000259" key="9">
    <source>
        <dbReference type="Pfam" id="PF23559"/>
    </source>
</evidence>
<gene>
    <name evidence="11" type="ORF">NCGR_LOCUS39554</name>
</gene>
<keyword evidence="5" id="KW-0611">Plant defense</keyword>
<evidence type="ECO:0000259" key="8">
    <source>
        <dbReference type="Pfam" id="PF18052"/>
    </source>
</evidence>
<comment type="similarity">
    <text evidence="1">Belongs to the disease resistance NB-LRR family.</text>
</comment>